<gene>
    <name evidence="1" type="ORF">A1OE_1379</name>
</gene>
<dbReference type="Proteomes" id="UP000010077">
    <property type="component" value="Chromosome"/>
</dbReference>
<dbReference type="EMBL" id="CP003539">
    <property type="protein sequence ID" value="AFX99549.1"/>
    <property type="molecule type" value="Genomic_DNA"/>
</dbReference>
<keyword evidence="2" id="KW-1185">Reference proteome</keyword>
<proteinExistence type="predicted"/>
<reference evidence="1 2" key="1">
    <citation type="journal article" date="2012" name="Proc. Natl. Acad. Sci. U.S.A.">
        <title>Genome streamlining and chemical defense in a coral reef symbiosis.</title>
        <authorList>
            <person name="Kwan J.C."/>
            <person name="Donia M.S."/>
            <person name="Han A.W."/>
            <person name="Hirose E."/>
            <person name="Haygood M.G."/>
            <person name="Schmidt E.W."/>
        </authorList>
    </citation>
    <scope>NUCLEOTIDE SEQUENCE [LARGE SCALE GENOMIC DNA]</scope>
    <source>
        <strain evidence="1 2">L2</strain>
    </source>
</reference>
<evidence type="ECO:0000313" key="2">
    <source>
        <dbReference type="Proteomes" id="UP000010077"/>
    </source>
</evidence>
<evidence type="ECO:0000313" key="1">
    <source>
        <dbReference type="EMBL" id="AFX99549.1"/>
    </source>
</evidence>
<protein>
    <submittedName>
        <fullName evidence="1">Uncharacterized protein</fullName>
    </submittedName>
</protein>
<organism evidence="1 2">
    <name type="scientific">Candidatus Endolissoclinum faulkneri L2</name>
    <dbReference type="NCBI Taxonomy" id="1193729"/>
    <lineage>
        <taxon>Bacteria</taxon>
        <taxon>Pseudomonadati</taxon>
        <taxon>Pseudomonadota</taxon>
        <taxon>Alphaproteobacteria</taxon>
        <taxon>Rhodospirillales</taxon>
        <taxon>Rhodospirillaceae</taxon>
        <taxon>Candidatus Endolissoclinum</taxon>
    </lineage>
</organism>
<dbReference type="AlphaFoldDB" id="K7YSN3"/>
<sequence>MRIASYSFSLIINLSDIMSVDGLQIIPKSLGRYFMDLVV</sequence>
<dbReference type="HOGENOM" id="CLU_3306471_0_0_5"/>
<dbReference type="KEGG" id="thal:A1OE_1379"/>
<accession>K7YSN3</accession>
<name>K7YSN3_9PROT</name>